<evidence type="ECO:0000313" key="2">
    <source>
        <dbReference type="EMBL" id="KZE78010.1"/>
    </source>
</evidence>
<feature type="transmembrane region" description="Helical" evidence="1">
    <location>
        <begin position="89"/>
        <end position="108"/>
    </location>
</feature>
<dbReference type="Proteomes" id="UP000076630">
    <property type="component" value="Unassembled WGS sequence"/>
</dbReference>
<name>A0A163XK69_9FLAO</name>
<keyword evidence="1" id="KW-1133">Transmembrane helix</keyword>
<organism evidence="2 3">
    <name type="scientific">Myroides marinus</name>
    <dbReference type="NCBI Taxonomy" id="703342"/>
    <lineage>
        <taxon>Bacteria</taxon>
        <taxon>Pseudomonadati</taxon>
        <taxon>Bacteroidota</taxon>
        <taxon>Flavobacteriia</taxon>
        <taxon>Flavobacteriales</taxon>
        <taxon>Flavobacteriaceae</taxon>
        <taxon>Myroides</taxon>
    </lineage>
</organism>
<comment type="caution">
    <text evidence="2">The sequence shown here is derived from an EMBL/GenBank/DDBJ whole genome shotgun (WGS) entry which is preliminary data.</text>
</comment>
<evidence type="ECO:0000256" key="1">
    <source>
        <dbReference type="SAM" id="Phobius"/>
    </source>
</evidence>
<evidence type="ECO:0000313" key="3">
    <source>
        <dbReference type="Proteomes" id="UP000076630"/>
    </source>
</evidence>
<evidence type="ECO:0008006" key="4">
    <source>
        <dbReference type="Google" id="ProtNLM"/>
    </source>
</evidence>
<dbReference type="AlphaFoldDB" id="A0A163XK69"/>
<gene>
    <name evidence="2" type="ORF">AV926_13270</name>
</gene>
<dbReference type="Pfam" id="PF12725">
    <property type="entry name" value="DUF3810"/>
    <property type="match status" value="1"/>
</dbReference>
<feature type="transmembrane region" description="Helical" evidence="1">
    <location>
        <begin position="46"/>
        <end position="68"/>
    </location>
</feature>
<dbReference type="RefSeq" id="WP_038987304.1">
    <property type="nucleotide sequence ID" value="NZ_JWJO01000045.1"/>
</dbReference>
<protein>
    <recommendedName>
        <fullName evidence="4">Amino acid permease</fullName>
    </recommendedName>
</protein>
<keyword evidence="3" id="KW-1185">Reference proteome</keyword>
<sequence length="356" mass="41198">MKLRYWGILFIVSILSFNVITRYPELIETIYTTGFYYYLCKVFNSITGLFPFSIGDVLYLIIGIILIYKVYQCFKQNKGWKRITMATSTLMFKCIVVFYIAFNFGWGLNNFRPSLESQLEIKRGYSQEQLINFTERLIQKANLLQLVITKDSMSGVHLKQDIPTILQDAKIGIEKVAFLHDNNNTGVLAIKQSLFSLPLTYMGFSGYINPFTLEAQVNDKIPTLTMIVTASHELSHQLGFAKESDANFIGFMAAYNQEDMAYQYAAIIYALRYCVSNIEDKESEDIQALFNTIHPGVKDNLNENIIFWSEYKNITDSFFKVFYNNFLKLNNQKEGLQSYNKFVDLLINYDLKKSIL</sequence>
<reference evidence="2 3" key="1">
    <citation type="submission" date="2016-01" db="EMBL/GenBank/DDBJ databases">
        <title>Whole genome sequencing of Myroides marinus L41.</title>
        <authorList>
            <person name="Hong K.W."/>
        </authorList>
    </citation>
    <scope>NUCLEOTIDE SEQUENCE [LARGE SCALE GENOMIC DNA]</scope>
    <source>
        <strain evidence="2 3">L41</strain>
    </source>
</reference>
<dbReference type="EMBL" id="LQNU01000066">
    <property type="protein sequence ID" value="KZE78010.1"/>
    <property type="molecule type" value="Genomic_DNA"/>
</dbReference>
<keyword evidence="1" id="KW-0472">Membrane</keyword>
<dbReference type="InterPro" id="IPR024294">
    <property type="entry name" value="DUF3810"/>
</dbReference>
<proteinExistence type="predicted"/>
<accession>A0A163XK69</accession>
<dbReference type="OrthoDB" id="1048788at2"/>
<keyword evidence="1" id="KW-0812">Transmembrane</keyword>